<feature type="domain" description="PapC-like C-terminal" evidence="10">
    <location>
        <begin position="761"/>
        <end position="821"/>
    </location>
</feature>
<keyword evidence="4" id="KW-1134">Transmembrane beta strand</keyword>
<evidence type="ECO:0000256" key="1">
    <source>
        <dbReference type="ARBA" id="ARBA00004571"/>
    </source>
</evidence>
<evidence type="ECO:0000313" key="12">
    <source>
        <dbReference type="EMBL" id="KPD03784.1"/>
    </source>
</evidence>
<evidence type="ECO:0000259" key="10">
    <source>
        <dbReference type="Pfam" id="PF13953"/>
    </source>
</evidence>
<keyword evidence="5" id="KW-1029">Fimbrium biogenesis</keyword>
<dbReference type="InterPro" id="IPR025949">
    <property type="entry name" value="PapC-like_C"/>
</dbReference>
<keyword evidence="8" id="KW-0472">Membrane</keyword>
<dbReference type="InterPro" id="IPR042186">
    <property type="entry name" value="FimD_plug_dom"/>
</dbReference>
<dbReference type="InterPro" id="IPR037224">
    <property type="entry name" value="PapC_N_sf"/>
</dbReference>
<keyword evidence="3" id="KW-0813">Transport</keyword>
<dbReference type="FunFam" id="2.60.40.3110:FF:000001">
    <property type="entry name" value="Putative fimbrial outer membrane usher"/>
    <property type="match status" value="1"/>
</dbReference>
<keyword evidence="13" id="KW-1185">Reference proteome</keyword>
<proteinExistence type="inferred from homology"/>
<gene>
    <name evidence="12" type="ORF">M992_0703</name>
</gene>
<comment type="subcellular location">
    <subcellularLocation>
        <location evidence="1">Cell outer membrane</location>
        <topology evidence="1">Multi-pass membrane protein</topology>
    </subcellularLocation>
</comment>
<dbReference type="PANTHER" id="PTHR30451">
    <property type="entry name" value="OUTER MEMBRANE USHER PROTEIN"/>
    <property type="match status" value="1"/>
</dbReference>
<protein>
    <submittedName>
        <fullName evidence="12">FimD family fimbriae anchoring protein</fullName>
    </submittedName>
</protein>
<dbReference type="FunFam" id="2.60.40.2610:FF:000001">
    <property type="entry name" value="Outer membrane fimbrial usher protein"/>
    <property type="match status" value="1"/>
</dbReference>
<dbReference type="InterPro" id="IPR025885">
    <property type="entry name" value="PapC_N"/>
</dbReference>
<dbReference type="RefSeq" id="WP_053907339.1">
    <property type="nucleotide sequence ID" value="NZ_CAWMUS010000007.1"/>
</dbReference>
<accession>A0A0N1KIL9</accession>
<dbReference type="Gene3D" id="2.60.40.2070">
    <property type="match status" value="1"/>
</dbReference>
<organism evidence="12 13">
    <name type="scientific">Moellerella wisconsensis ATCC 35017</name>
    <dbReference type="NCBI Taxonomy" id="1354267"/>
    <lineage>
        <taxon>Bacteria</taxon>
        <taxon>Pseudomonadati</taxon>
        <taxon>Pseudomonadota</taxon>
        <taxon>Gammaproteobacteria</taxon>
        <taxon>Enterobacterales</taxon>
        <taxon>Morganellaceae</taxon>
        <taxon>Moellerella</taxon>
    </lineage>
</organism>
<dbReference type="Gene3D" id="3.10.20.410">
    <property type="match status" value="1"/>
</dbReference>
<evidence type="ECO:0000256" key="7">
    <source>
        <dbReference type="ARBA" id="ARBA00022729"/>
    </source>
</evidence>
<dbReference type="InterPro" id="IPR043142">
    <property type="entry name" value="PapC-like_C_sf"/>
</dbReference>
<evidence type="ECO:0000259" key="11">
    <source>
        <dbReference type="Pfam" id="PF13954"/>
    </source>
</evidence>
<dbReference type="PANTHER" id="PTHR30451:SF21">
    <property type="entry name" value="FIMBRIAL USHER DOMAIN-CONTAINING PROTEIN YDET-RELATED"/>
    <property type="match status" value="1"/>
</dbReference>
<dbReference type="SUPFAM" id="SSF141729">
    <property type="entry name" value="FimD N-terminal domain-like"/>
    <property type="match status" value="1"/>
</dbReference>
<dbReference type="GO" id="GO:0009279">
    <property type="term" value="C:cell outer membrane"/>
    <property type="evidence" value="ECO:0007669"/>
    <property type="project" value="UniProtKB-SubCell"/>
</dbReference>
<evidence type="ECO:0000256" key="3">
    <source>
        <dbReference type="ARBA" id="ARBA00022448"/>
    </source>
</evidence>
<evidence type="ECO:0000256" key="2">
    <source>
        <dbReference type="ARBA" id="ARBA00008064"/>
    </source>
</evidence>
<name>A0A0N1KIL9_9GAMM</name>
<dbReference type="InterPro" id="IPR000015">
    <property type="entry name" value="Fimb_usher"/>
</dbReference>
<comment type="caution">
    <text evidence="12">The sequence shown here is derived from an EMBL/GenBank/DDBJ whole genome shotgun (WGS) entry which is preliminary data.</text>
</comment>
<dbReference type="GO" id="GO:0015473">
    <property type="term" value="F:fimbrial usher porin activity"/>
    <property type="evidence" value="ECO:0007669"/>
    <property type="project" value="InterPro"/>
</dbReference>
<dbReference type="Gene3D" id="2.60.40.2610">
    <property type="entry name" value="Outer membrane usher protein FimD, plug domain"/>
    <property type="match status" value="1"/>
</dbReference>
<evidence type="ECO:0000256" key="4">
    <source>
        <dbReference type="ARBA" id="ARBA00022452"/>
    </source>
</evidence>
<sequence>MSSINKKLLPHTLNLNRISIFTLLITHSIYSDANINPSFLEGLDDNIISSLSQFDNNDELQPEGVYNVDLYLNREKTDQSTDIKFKKININNKDVLFPCFTQKQLSELGILPNKKNKNKQLADTPQCILFHDQYPGASFDFSIEKLQLFLSFPQSSLNNQARGFVSPELWDDGINALTLNYQFSGQKSVNSKYNNNNQFLNLQTGINAGPWRFKNNSTWRNNNSNQQWNNISNYVERGISSIKSRIFIGDTNVSDGIFDSVNFRGIKWVSDDEMYPESQRGFAPTIRGFAKTNALVTVRQNNNIIYEKTVTPGEFVINDLYSSSGSGDLIVTIKEEDGTETRFIQPYATVPLLQREGRLNYTAVVGKYENNNQEEQPYFSQFSLLYGLSDGLTLYGGSQLSADYQAVSFGIGKNLKSFGGASIDITSSNAKFNDEKSKQGQSLRFLYSKSFSEVGTHFSLMGYRYSTSNFYTFNEHNSIYPNNNQTDEEGYLFSNRYHKKSQFQLSISQSLNQYGSFYTSYIHRSFWNNESTQRVQAGYNTSIKGISYNISYGYEKSLSNKKIDNNISLTASIPLDLLDKKMWMTASYNNSSNNSYNANIGVNGTLLEDNNLSYRIQQYYNNNSRNLGGSTNLNYKGTYNISNIGYSYSKDNNTLSYGIRGAIIAHEDGLTLSQPFYTTSVLVSAPGAAHARVKNNTGVSTDYRGYALLPYSSPYRKNRIMIDATTLGDNIDLDETAITVIPTKGAIVKAKFATSIGYRFLIKLDRNNKSKIPFGSAVYINNNIIVESMVGDNNDVYLNGIDKLENIKAQWGDNDFCIAKFKNLTADDLKETSKNSIGGIIQLSGECL</sequence>
<evidence type="ECO:0000256" key="8">
    <source>
        <dbReference type="ARBA" id="ARBA00023136"/>
    </source>
</evidence>
<evidence type="ECO:0000313" key="13">
    <source>
        <dbReference type="Proteomes" id="UP000053226"/>
    </source>
</evidence>
<dbReference type="OrthoDB" id="6554712at2"/>
<comment type="similarity">
    <text evidence="2">Belongs to the fimbrial export usher family.</text>
</comment>
<evidence type="ECO:0000256" key="5">
    <source>
        <dbReference type="ARBA" id="ARBA00022558"/>
    </source>
</evidence>
<dbReference type="Pfam" id="PF00577">
    <property type="entry name" value="Usher"/>
    <property type="match status" value="1"/>
</dbReference>
<evidence type="ECO:0000256" key="9">
    <source>
        <dbReference type="ARBA" id="ARBA00023237"/>
    </source>
</evidence>
<dbReference type="AlphaFoldDB" id="A0A0N1KIL9"/>
<dbReference type="Pfam" id="PF13954">
    <property type="entry name" value="PapC_N"/>
    <property type="match status" value="1"/>
</dbReference>
<dbReference type="Proteomes" id="UP000053226">
    <property type="component" value="Unassembled WGS sequence"/>
</dbReference>
<feature type="domain" description="PapC N-terminal" evidence="11">
    <location>
        <begin position="36"/>
        <end position="184"/>
    </location>
</feature>
<keyword evidence="9" id="KW-0998">Cell outer membrane</keyword>
<evidence type="ECO:0000256" key="6">
    <source>
        <dbReference type="ARBA" id="ARBA00022692"/>
    </source>
</evidence>
<keyword evidence="6" id="KW-0812">Transmembrane</keyword>
<dbReference type="GO" id="GO:0009297">
    <property type="term" value="P:pilus assembly"/>
    <property type="evidence" value="ECO:0007669"/>
    <property type="project" value="InterPro"/>
</dbReference>
<keyword evidence="7" id="KW-0732">Signal</keyword>
<dbReference type="Pfam" id="PF13953">
    <property type="entry name" value="PapC_C"/>
    <property type="match status" value="1"/>
</dbReference>
<reference evidence="12 13" key="1">
    <citation type="submission" date="2015-07" db="EMBL/GenBank/DDBJ databases">
        <title>ATOL: Assembling a taxonomically balanced genome-scale reconstruction of the evolutionary history of the Enterobacteriaceae.</title>
        <authorList>
            <person name="Plunkett G.III."/>
            <person name="Neeno-Eckwall E.C."/>
            <person name="Glasner J.D."/>
            <person name="Perna N.T."/>
        </authorList>
    </citation>
    <scope>NUCLEOTIDE SEQUENCE [LARGE SCALE GENOMIC DNA]</scope>
    <source>
        <strain evidence="12 13">ATCC 35017</strain>
    </source>
</reference>
<dbReference type="EMBL" id="LGAA01000007">
    <property type="protein sequence ID" value="KPD03784.1"/>
    <property type="molecule type" value="Genomic_DNA"/>
</dbReference>
<dbReference type="Gene3D" id="2.60.40.3110">
    <property type="match status" value="1"/>
</dbReference>